<feature type="region of interest" description="Disordered" evidence="8">
    <location>
        <begin position="50"/>
        <end position="78"/>
    </location>
</feature>
<feature type="domain" description="Integrase catalytic" evidence="10">
    <location>
        <begin position="754"/>
        <end position="918"/>
    </location>
</feature>
<dbReference type="Pfam" id="PF17917">
    <property type="entry name" value="RT_RNaseH"/>
    <property type="match status" value="1"/>
</dbReference>
<keyword evidence="4" id="KW-0540">Nuclease</keyword>
<dbReference type="Gene3D" id="3.10.20.370">
    <property type="match status" value="1"/>
</dbReference>
<evidence type="ECO:0000256" key="1">
    <source>
        <dbReference type="ARBA" id="ARBA00022670"/>
    </source>
</evidence>
<dbReference type="EMBL" id="OIVN01000267">
    <property type="protein sequence ID" value="SPC77326.1"/>
    <property type="molecule type" value="Genomic_DNA"/>
</dbReference>
<keyword evidence="1" id="KW-0645">Protease</keyword>
<evidence type="ECO:0000256" key="7">
    <source>
        <dbReference type="ARBA" id="ARBA00022918"/>
    </source>
</evidence>
<dbReference type="InterPro" id="IPR050951">
    <property type="entry name" value="Retrovirus_Pol_polyprotein"/>
</dbReference>
<protein>
    <recommendedName>
        <fullName evidence="12">Integrase catalytic domain-containing protein</fullName>
    </recommendedName>
</protein>
<dbReference type="Gene3D" id="3.30.420.10">
    <property type="entry name" value="Ribonuclease H-like superfamily/Ribonuclease H"/>
    <property type="match status" value="1"/>
</dbReference>
<dbReference type="PANTHER" id="PTHR37984:SF5">
    <property type="entry name" value="PROTEIN NYNRIN-LIKE"/>
    <property type="match status" value="1"/>
</dbReference>
<dbReference type="GO" id="GO:0003964">
    <property type="term" value="F:RNA-directed DNA polymerase activity"/>
    <property type="evidence" value="ECO:0007669"/>
    <property type="project" value="UniProtKB-KW"/>
</dbReference>
<dbReference type="GO" id="GO:0006508">
    <property type="term" value="P:proteolysis"/>
    <property type="evidence" value="ECO:0007669"/>
    <property type="project" value="UniProtKB-KW"/>
</dbReference>
<dbReference type="GO" id="GO:0003676">
    <property type="term" value="F:nucleic acid binding"/>
    <property type="evidence" value="ECO:0007669"/>
    <property type="project" value="InterPro"/>
</dbReference>
<accession>A0A2N9EEE5</accession>
<sequence>MASMRSTTPEDRFTALEVSNNNTQLKLEYHGEVAGIRNDIATLSNAITQLSHDRETRDQERGSVNRDHNGRYDEDHNENHGGIQALCVHFGPSDYEDFDEALSSLRQDDTIHEYQTQFERLALQVQGWPKKALLGCYVGNLQEEIRAEVKLFHPTTLLHATSLARLQEDKLSGQWRAPTKLPLLPSPPIRQASGVANVHRPTPNTSKAAAPPAETTTELDQFLTQYQSVFRVPSTLPPARTHDHRIPLEPSTSAVNVCPYRYPHIQKNEIERAVKEMLNTGIIRPSGSSFSSPVLLVKKKDGSWRFCVDYRGLNQATIKDRYPTPVIDELLDELYGANYFTKLDLKSGYHQIRVHSDDIHKTAFRTHDGHYEFLVMPFGITNAPTTFQSLMNDIFRSALCRYVLVFFDDILIYSKTWMKHLHHLKHVFDNLLLHKLFVNHAKCLFGQQEVDYLGHIISPHGVSANPSKISSMQDWLEPRNVMALRGFLGLTGYYRKFVRDYSTIAAPLTKLLKKEGFKWNDEAKMAFQRLKTAMTQAPVLILLDFTKTFIVEANASGSGVGAVLMQEARPIAFYSKALSGRALGWSTYEKELMAIVHSVLKWLNYLVGHKFQIRTDHRSLKYLLEQCITTVAQQHWIAKLMGFDYEIVYRPGKENKAADALSRLHGDLAAISLTHPSWLTDVHHEARTHPEMLAIKEKISRDPALVPKFTERGGLVCKCGRLVLPSTSQYKSKIIQCNVCQRNKHETMSPGGLLQPLPIPDQVWEDVSMDFIEGLPMSNGFSVIMVVLDRLSKYAHFSTLKHPYTAKLVAIIYIKDVAHLHGMPRSVVSNHDKVFTSQFWTEFFRLHGSELRMSSAYHPQTDGQTEALNKCLETYLCCFVSFRQKQWSRWIHWAKYWYNTSYHSSTRMTPFEAVYGRPPLTLHRYEHGSTHRQKMNADRRHREQVFKVDQWVYLKLQPFRLTSIRTRGNMKLSPRYYGWHQTVQETLVHWHRLNADDATWERLADLELQFPNLKLEESFVFKGKGM</sequence>
<keyword evidence="3" id="KW-0548">Nucleotidyltransferase</keyword>
<name>A0A2N9EEE5_FAGSY</name>
<dbReference type="PROSITE" id="PS50994">
    <property type="entry name" value="INTEGRASE"/>
    <property type="match status" value="1"/>
</dbReference>
<gene>
    <name evidence="11" type="ORF">FSB_LOCUS5208</name>
</gene>
<dbReference type="Gene3D" id="3.30.70.270">
    <property type="match status" value="2"/>
</dbReference>
<organism evidence="11">
    <name type="scientific">Fagus sylvatica</name>
    <name type="common">Beechnut</name>
    <dbReference type="NCBI Taxonomy" id="28930"/>
    <lineage>
        <taxon>Eukaryota</taxon>
        <taxon>Viridiplantae</taxon>
        <taxon>Streptophyta</taxon>
        <taxon>Embryophyta</taxon>
        <taxon>Tracheophyta</taxon>
        <taxon>Spermatophyta</taxon>
        <taxon>Magnoliopsida</taxon>
        <taxon>eudicotyledons</taxon>
        <taxon>Gunneridae</taxon>
        <taxon>Pentapetalae</taxon>
        <taxon>rosids</taxon>
        <taxon>fabids</taxon>
        <taxon>Fagales</taxon>
        <taxon>Fagaceae</taxon>
        <taxon>Fagus</taxon>
    </lineage>
</organism>
<dbReference type="Pfam" id="PF00078">
    <property type="entry name" value="RVT_1"/>
    <property type="match status" value="1"/>
</dbReference>
<keyword evidence="5" id="KW-0255">Endonuclease</keyword>
<dbReference type="CDD" id="cd09274">
    <property type="entry name" value="RNase_HI_RT_Ty3"/>
    <property type="match status" value="1"/>
</dbReference>
<dbReference type="InterPro" id="IPR012337">
    <property type="entry name" value="RNaseH-like_sf"/>
</dbReference>
<dbReference type="InterPro" id="IPR043128">
    <property type="entry name" value="Rev_trsase/Diguanyl_cyclase"/>
</dbReference>
<keyword evidence="6" id="KW-0378">Hydrolase</keyword>
<dbReference type="PANTHER" id="PTHR37984">
    <property type="entry name" value="PROTEIN CBG26694"/>
    <property type="match status" value="1"/>
</dbReference>
<dbReference type="AlphaFoldDB" id="A0A2N9EEE5"/>
<reference evidence="11" key="1">
    <citation type="submission" date="2018-02" db="EMBL/GenBank/DDBJ databases">
        <authorList>
            <person name="Cohen D.B."/>
            <person name="Kent A.D."/>
        </authorList>
    </citation>
    <scope>NUCLEOTIDE SEQUENCE</scope>
</reference>
<evidence type="ECO:0000313" key="11">
    <source>
        <dbReference type="EMBL" id="SPC77326.1"/>
    </source>
</evidence>
<evidence type="ECO:0000256" key="3">
    <source>
        <dbReference type="ARBA" id="ARBA00022695"/>
    </source>
</evidence>
<dbReference type="InterPro" id="IPR000477">
    <property type="entry name" value="RT_dom"/>
</dbReference>
<evidence type="ECO:0000256" key="4">
    <source>
        <dbReference type="ARBA" id="ARBA00022722"/>
    </source>
</evidence>
<evidence type="ECO:0000256" key="5">
    <source>
        <dbReference type="ARBA" id="ARBA00022759"/>
    </source>
</evidence>
<evidence type="ECO:0000256" key="8">
    <source>
        <dbReference type="SAM" id="MobiDB-lite"/>
    </source>
</evidence>
<dbReference type="GO" id="GO:0004519">
    <property type="term" value="F:endonuclease activity"/>
    <property type="evidence" value="ECO:0007669"/>
    <property type="project" value="UniProtKB-KW"/>
</dbReference>
<dbReference type="GO" id="GO:0008233">
    <property type="term" value="F:peptidase activity"/>
    <property type="evidence" value="ECO:0007669"/>
    <property type="project" value="UniProtKB-KW"/>
</dbReference>
<dbReference type="FunFam" id="3.30.70.270:FF:000020">
    <property type="entry name" value="Transposon Tf2-6 polyprotein-like Protein"/>
    <property type="match status" value="1"/>
</dbReference>
<keyword evidence="2" id="KW-0808">Transferase</keyword>
<dbReference type="SUPFAM" id="SSF56672">
    <property type="entry name" value="DNA/RNA polymerases"/>
    <property type="match status" value="1"/>
</dbReference>
<dbReference type="FunFam" id="3.10.10.10:FF:000007">
    <property type="entry name" value="Retrovirus-related Pol polyprotein from transposon 17.6-like Protein"/>
    <property type="match status" value="1"/>
</dbReference>
<keyword evidence="7" id="KW-0695">RNA-directed DNA polymerase</keyword>
<dbReference type="SUPFAM" id="SSF53098">
    <property type="entry name" value="Ribonuclease H-like"/>
    <property type="match status" value="1"/>
</dbReference>
<evidence type="ECO:0000256" key="2">
    <source>
        <dbReference type="ARBA" id="ARBA00022679"/>
    </source>
</evidence>
<evidence type="ECO:0008006" key="12">
    <source>
        <dbReference type="Google" id="ProtNLM"/>
    </source>
</evidence>
<dbReference type="PROSITE" id="PS50878">
    <property type="entry name" value="RT_POL"/>
    <property type="match status" value="1"/>
</dbReference>
<feature type="domain" description="Reverse transcriptase" evidence="9">
    <location>
        <begin position="278"/>
        <end position="457"/>
    </location>
</feature>
<dbReference type="InterPro" id="IPR001584">
    <property type="entry name" value="Integrase_cat-core"/>
</dbReference>
<evidence type="ECO:0000256" key="6">
    <source>
        <dbReference type="ARBA" id="ARBA00022801"/>
    </source>
</evidence>
<dbReference type="CDD" id="cd01647">
    <property type="entry name" value="RT_LTR"/>
    <property type="match status" value="1"/>
</dbReference>
<dbReference type="InterPro" id="IPR036397">
    <property type="entry name" value="RNaseH_sf"/>
</dbReference>
<feature type="compositionally biased region" description="Basic and acidic residues" evidence="8">
    <location>
        <begin position="51"/>
        <end position="78"/>
    </location>
</feature>
<dbReference type="InterPro" id="IPR041373">
    <property type="entry name" value="RT_RNaseH"/>
</dbReference>
<dbReference type="Gene3D" id="3.10.10.10">
    <property type="entry name" value="HIV Type 1 Reverse Transcriptase, subunit A, domain 1"/>
    <property type="match status" value="1"/>
</dbReference>
<dbReference type="GO" id="GO:0015074">
    <property type="term" value="P:DNA integration"/>
    <property type="evidence" value="ECO:0007669"/>
    <property type="project" value="InterPro"/>
</dbReference>
<evidence type="ECO:0000259" key="10">
    <source>
        <dbReference type="PROSITE" id="PS50994"/>
    </source>
</evidence>
<proteinExistence type="predicted"/>
<evidence type="ECO:0000259" key="9">
    <source>
        <dbReference type="PROSITE" id="PS50878"/>
    </source>
</evidence>
<dbReference type="InterPro" id="IPR043502">
    <property type="entry name" value="DNA/RNA_pol_sf"/>
</dbReference>